<proteinExistence type="predicted"/>
<dbReference type="CDD" id="cd18722">
    <property type="entry name" value="PIN_NicB-like"/>
    <property type="match status" value="1"/>
</dbReference>
<evidence type="ECO:0000313" key="1">
    <source>
        <dbReference type="EMBL" id="SPF46591.1"/>
    </source>
</evidence>
<protein>
    <submittedName>
        <fullName evidence="1">Uncharacterized protein</fullName>
    </submittedName>
</protein>
<organism evidence="1 2">
    <name type="scientific">Candidatus Sulfotelmatobacter kueseliae</name>
    <dbReference type="NCBI Taxonomy" id="2042962"/>
    <lineage>
        <taxon>Bacteria</taxon>
        <taxon>Pseudomonadati</taxon>
        <taxon>Acidobacteriota</taxon>
        <taxon>Terriglobia</taxon>
        <taxon>Terriglobales</taxon>
        <taxon>Candidatus Korobacteraceae</taxon>
        <taxon>Candidatus Sulfotelmatobacter</taxon>
    </lineage>
</organism>
<dbReference type="AlphaFoldDB" id="A0A2U3L3W0"/>
<dbReference type="OrthoDB" id="9809421at2"/>
<name>A0A2U3L3W0_9BACT</name>
<sequence>MNIAIALTSDAFRDQFDTALLVSGDSDLTGPVLQIKQLFPAKRIVVAFPPARSSARLLQEAHAAFTISRKTLKDSQFPDRIMGGEGVYLTAKIPARQSRNRVFQFMHVLASKEPRKISSQPANNLNDCSTQTTNIRPFF</sequence>
<evidence type="ECO:0000313" key="2">
    <source>
        <dbReference type="Proteomes" id="UP000238701"/>
    </source>
</evidence>
<gene>
    <name evidence="1" type="ORF">SBA1_660003</name>
</gene>
<reference evidence="2" key="1">
    <citation type="submission" date="2018-02" db="EMBL/GenBank/DDBJ databases">
        <authorList>
            <person name="Hausmann B."/>
        </authorList>
    </citation>
    <scope>NUCLEOTIDE SEQUENCE [LARGE SCALE GENOMIC DNA]</scope>
    <source>
        <strain evidence="2">Peat soil MAG SbA1</strain>
    </source>
</reference>
<accession>A0A2U3L3W0</accession>
<dbReference type="Proteomes" id="UP000238701">
    <property type="component" value="Unassembled WGS sequence"/>
</dbReference>
<dbReference type="Gene3D" id="3.40.50.1010">
    <property type="entry name" value="5'-nuclease"/>
    <property type="match status" value="1"/>
</dbReference>
<dbReference type="EMBL" id="OMOD01000162">
    <property type="protein sequence ID" value="SPF46591.1"/>
    <property type="molecule type" value="Genomic_DNA"/>
</dbReference>